<dbReference type="AlphaFoldDB" id="A0A9W4N2R4"/>
<protein>
    <recommendedName>
        <fullName evidence="1">Protein kinase domain-containing protein</fullName>
    </recommendedName>
</protein>
<evidence type="ECO:0000259" key="1">
    <source>
        <dbReference type="PROSITE" id="PS50011"/>
    </source>
</evidence>
<dbReference type="GO" id="GO:0005737">
    <property type="term" value="C:cytoplasm"/>
    <property type="evidence" value="ECO:0007669"/>
    <property type="project" value="TreeGrafter"/>
</dbReference>
<comment type="caution">
    <text evidence="2">The sequence shown here is derived from an EMBL/GenBank/DDBJ whole genome shotgun (WGS) entry which is preliminary data.</text>
</comment>
<dbReference type="SUPFAM" id="SSF82171">
    <property type="entry name" value="DPP6 N-terminal domain-like"/>
    <property type="match status" value="1"/>
</dbReference>
<gene>
    <name evidence="2" type="ORF">PNAL_LOCUS9060</name>
</gene>
<feature type="domain" description="Protein kinase" evidence="1">
    <location>
        <begin position="160"/>
        <end position="482"/>
    </location>
</feature>
<dbReference type="InterPro" id="IPR011009">
    <property type="entry name" value="Kinase-like_dom_sf"/>
</dbReference>
<dbReference type="InterPro" id="IPR000719">
    <property type="entry name" value="Prot_kinase_dom"/>
</dbReference>
<sequence length="934" mass="105943">MASTQYNELCEEIYVQIMERMERGHEEGGRFAPHGTARKVFQPEVLRRFFRSLQLDMSNFDLEDSLIKMRQRKLYDFLAILIFTSCTIEAARTFTIKLLAQTASPDLYALPAERKTLTEIFGEQVTPDKFMTQQACFCPIVICNKKEVRIPGLDRQCLPYLEQKFRGKGAYGTVYQVKIAKGHFYDSDIRGTNQQPKEMARKDYQSTRDMEQDILKKILACDRTCPNIVDIYGSLSIGTNYSIFMPLAICDLSAHMKEDNRTRPYTTAEKTDIIHCARGLARGLEFLHNGMRTAEGDRIVCYHMDLKPSNILVFLENVGDKQGFVWKISDFGMSRLKLKSRREETDFDSWFVRFQQPRDVSASATYNRRGDGGTFLGPESLSPHRSMKTANDIWSLGCVLSIVFAYLEEGSSGVERYREKRRNHRASDGDRFFVTNSLFSRPKIHPEVTEWHDKLIKKARKRNPKEGEALKSMLDYLEREVLQPDQLKRCKADQLEEKLLDTYRKYKELENEGSLSLPEEESGLGSRLRRKRIDVLIGKKPATDGSVERWYLREPEPFKGCEISPDGTVIAFWTDTKISLYTSQSLEQDEVDIVCPAAEYPIPIRECRWKSISLTRKHLIASTSGGTFQCYIFKLRRGLVGMDVNLRHGDRISLPTLPEIKKVALAPGGQRLACVVSDKDEDQNPGSLYIGSIHSPYDWQLGNKLDWPAADVVQLSFSTDEDLHMVFRPQRSGPNRKHEIPVIHVSLRSNQLCPLIIEPQVSLPLCSTSIVSLISPIQGLESSSTVGLFTSFAPLSQKPHVCVLVTREKQLHIQSLAQVDRIAAIQADIKNYRVLKLMMGKDDEKIFAVGRRAAHHKMLLLEVDMPVPQATKVSVTELAEIPGLTYSDDFAERVVHRESESVVILAALMGANQCGIYKITVPSSRSGTPVAVAA</sequence>
<accession>A0A9W4N2R4</accession>
<dbReference type="PANTHER" id="PTHR44167:SF24">
    <property type="entry name" value="SERINE_THREONINE-PROTEIN KINASE CHK2"/>
    <property type="match status" value="1"/>
</dbReference>
<dbReference type="EMBL" id="CAJVNV010000614">
    <property type="protein sequence ID" value="CAG8265917.1"/>
    <property type="molecule type" value="Genomic_DNA"/>
</dbReference>
<dbReference type="PROSITE" id="PS00108">
    <property type="entry name" value="PROTEIN_KINASE_ST"/>
    <property type="match status" value="1"/>
</dbReference>
<dbReference type="Pfam" id="PF00069">
    <property type="entry name" value="Pkinase"/>
    <property type="match status" value="1"/>
</dbReference>
<dbReference type="PANTHER" id="PTHR44167">
    <property type="entry name" value="OVARIAN-SPECIFIC SERINE/THREONINE-PROTEIN KINASE LOK-RELATED"/>
    <property type="match status" value="1"/>
</dbReference>
<dbReference type="GO" id="GO:0004674">
    <property type="term" value="F:protein serine/threonine kinase activity"/>
    <property type="evidence" value="ECO:0007669"/>
    <property type="project" value="TreeGrafter"/>
</dbReference>
<dbReference type="SUPFAM" id="SSF56112">
    <property type="entry name" value="Protein kinase-like (PK-like)"/>
    <property type="match status" value="1"/>
</dbReference>
<dbReference type="Proteomes" id="UP001153461">
    <property type="component" value="Unassembled WGS sequence"/>
</dbReference>
<reference evidence="2" key="1">
    <citation type="submission" date="2021-07" db="EMBL/GenBank/DDBJ databases">
        <authorList>
            <person name="Branca A.L. A."/>
        </authorList>
    </citation>
    <scope>NUCLEOTIDE SEQUENCE</scope>
</reference>
<evidence type="ECO:0000313" key="2">
    <source>
        <dbReference type="EMBL" id="CAG8265917.1"/>
    </source>
</evidence>
<dbReference type="CDD" id="cd00180">
    <property type="entry name" value="PKc"/>
    <property type="match status" value="1"/>
</dbReference>
<dbReference type="InterPro" id="IPR008271">
    <property type="entry name" value="Ser/Thr_kinase_AS"/>
</dbReference>
<proteinExistence type="predicted"/>
<dbReference type="GO" id="GO:0044773">
    <property type="term" value="P:mitotic DNA damage checkpoint signaling"/>
    <property type="evidence" value="ECO:0007669"/>
    <property type="project" value="TreeGrafter"/>
</dbReference>
<dbReference type="PROSITE" id="PS50011">
    <property type="entry name" value="PROTEIN_KINASE_DOM"/>
    <property type="match status" value="1"/>
</dbReference>
<dbReference type="SMART" id="SM00220">
    <property type="entry name" value="S_TKc"/>
    <property type="match status" value="1"/>
</dbReference>
<dbReference type="GO" id="GO:0005524">
    <property type="term" value="F:ATP binding"/>
    <property type="evidence" value="ECO:0007669"/>
    <property type="project" value="InterPro"/>
</dbReference>
<evidence type="ECO:0000313" key="3">
    <source>
        <dbReference type="Proteomes" id="UP001153461"/>
    </source>
</evidence>
<name>A0A9W4N2R4_PENNA</name>
<dbReference type="OrthoDB" id="1933717at2759"/>
<dbReference type="Gene3D" id="1.10.510.10">
    <property type="entry name" value="Transferase(Phosphotransferase) domain 1"/>
    <property type="match status" value="1"/>
</dbReference>
<dbReference type="GO" id="GO:0005634">
    <property type="term" value="C:nucleus"/>
    <property type="evidence" value="ECO:0007669"/>
    <property type="project" value="TreeGrafter"/>
</dbReference>
<organism evidence="2 3">
    <name type="scientific">Penicillium nalgiovense</name>
    <dbReference type="NCBI Taxonomy" id="60175"/>
    <lineage>
        <taxon>Eukaryota</taxon>
        <taxon>Fungi</taxon>
        <taxon>Dikarya</taxon>
        <taxon>Ascomycota</taxon>
        <taxon>Pezizomycotina</taxon>
        <taxon>Eurotiomycetes</taxon>
        <taxon>Eurotiomycetidae</taxon>
        <taxon>Eurotiales</taxon>
        <taxon>Aspergillaceae</taxon>
        <taxon>Penicillium</taxon>
    </lineage>
</organism>